<dbReference type="Gene3D" id="3.40.50.720">
    <property type="entry name" value="NAD(P)-binding Rossmann-like Domain"/>
    <property type="match status" value="1"/>
</dbReference>
<accession>A0A1R3X2F4</accession>
<evidence type="ECO:0000313" key="1">
    <source>
        <dbReference type="EMBL" id="SIT84393.1"/>
    </source>
</evidence>
<keyword evidence="2" id="KW-1185">Reference proteome</keyword>
<dbReference type="STRING" id="515897.SAMN05421849_2107"/>
<evidence type="ECO:0008006" key="3">
    <source>
        <dbReference type="Google" id="ProtNLM"/>
    </source>
</evidence>
<dbReference type="InterPro" id="IPR002347">
    <property type="entry name" value="SDR_fam"/>
</dbReference>
<gene>
    <name evidence="1" type="ORF">SAMN05421849_2107</name>
</gene>
<dbReference type="AlphaFoldDB" id="A0A1R3X2F4"/>
<organism evidence="1 2">
    <name type="scientific">Pontibaca methylaminivorans</name>
    <dbReference type="NCBI Taxonomy" id="515897"/>
    <lineage>
        <taxon>Bacteria</taxon>
        <taxon>Pseudomonadati</taxon>
        <taxon>Pseudomonadota</taxon>
        <taxon>Alphaproteobacteria</taxon>
        <taxon>Rhodobacterales</taxon>
        <taxon>Roseobacteraceae</taxon>
        <taxon>Pontibaca</taxon>
    </lineage>
</organism>
<proteinExistence type="predicted"/>
<dbReference type="EMBL" id="FTPS01000001">
    <property type="protein sequence ID" value="SIT84393.1"/>
    <property type="molecule type" value="Genomic_DNA"/>
</dbReference>
<evidence type="ECO:0000313" key="2">
    <source>
        <dbReference type="Proteomes" id="UP000192455"/>
    </source>
</evidence>
<dbReference type="Proteomes" id="UP000192455">
    <property type="component" value="Unassembled WGS sequence"/>
</dbReference>
<sequence>MRGTEEWRLFPAMRSGDGSRGGGHCCNAAAPGWIGTEQNTRMIDAAGDPQAFRANPGRREAPEEVVALVAFLAAEESGRPGPAPSRRAVPA</sequence>
<dbReference type="PRINTS" id="PR00081">
    <property type="entry name" value="GDHRDH"/>
</dbReference>
<protein>
    <recommendedName>
        <fullName evidence="3">Cytochrome c domain-containing protein</fullName>
    </recommendedName>
</protein>
<dbReference type="SUPFAM" id="SSF51735">
    <property type="entry name" value="NAD(P)-binding Rossmann-fold domains"/>
    <property type="match status" value="1"/>
</dbReference>
<name>A0A1R3X2F4_9RHOB</name>
<reference evidence="1 2" key="1">
    <citation type="submission" date="2017-01" db="EMBL/GenBank/DDBJ databases">
        <authorList>
            <person name="Mah S.A."/>
            <person name="Swanson W.J."/>
            <person name="Moy G.W."/>
            <person name="Vacquier V.D."/>
        </authorList>
    </citation>
    <scope>NUCLEOTIDE SEQUENCE [LARGE SCALE GENOMIC DNA]</scope>
    <source>
        <strain evidence="1 2">DSM 21219</strain>
    </source>
</reference>
<dbReference type="InterPro" id="IPR036291">
    <property type="entry name" value="NAD(P)-bd_dom_sf"/>
</dbReference>